<accession>A0A4Y2FKP8</accession>
<evidence type="ECO:0000313" key="1">
    <source>
        <dbReference type="EMBL" id="GBM41088.1"/>
    </source>
</evidence>
<evidence type="ECO:0000313" key="2">
    <source>
        <dbReference type="Proteomes" id="UP000499080"/>
    </source>
</evidence>
<protein>
    <submittedName>
        <fullName evidence="1">Uncharacterized protein</fullName>
    </submittedName>
</protein>
<keyword evidence="2" id="KW-1185">Reference proteome</keyword>
<dbReference type="AlphaFoldDB" id="A0A4Y2FKP8"/>
<comment type="caution">
    <text evidence="1">The sequence shown here is derived from an EMBL/GenBank/DDBJ whole genome shotgun (WGS) entry which is preliminary data.</text>
</comment>
<organism evidence="1 2">
    <name type="scientific">Araneus ventricosus</name>
    <name type="common">Orbweaver spider</name>
    <name type="synonym">Epeira ventricosa</name>
    <dbReference type="NCBI Taxonomy" id="182803"/>
    <lineage>
        <taxon>Eukaryota</taxon>
        <taxon>Metazoa</taxon>
        <taxon>Ecdysozoa</taxon>
        <taxon>Arthropoda</taxon>
        <taxon>Chelicerata</taxon>
        <taxon>Arachnida</taxon>
        <taxon>Araneae</taxon>
        <taxon>Araneomorphae</taxon>
        <taxon>Entelegynae</taxon>
        <taxon>Araneoidea</taxon>
        <taxon>Araneidae</taxon>
        <taxon>Araneus</taxon>
    </lineage>
</organism>
<dbReference type="EMBL" id="BGPR01000951">
    <property type="protein sequence ID" value="GBM41088.1"/>
    <property type="molecule type" value="Genomic_DNA"/>
</dbReference>
<proteinExistence type="predicted"/>
<reference evidence="1 2" key="1">
    <citation type="journal article" date="2019" name="Sci. Rep.">
        <title>Orb-weaving spider Araneus ventricosus genome elucidates the spidroin gene catalogue.</title>
        <authorList>
            <person name="Kono N."/>
            <person name="Nakamura H."/>
            <person name="Ohtoshi R."/>
            <person name="Moran D.A.P."/>
            <person name="Shinohara A."/>
            <person name="Yoshida Y."/>
            <person name="Fujiwara M."/>
            <person name="Mori M."/>
            <person name="Tomita M."/>
            <person name="Arakawa K."/>
        </authorList>
    </citation>
    <scope>NUCLEOTIDE SEQUENCE [LARGE SCALE GENOMIC DNA]</scope>
</reference>
<name>A0A4Y2FKP8_ARAVE</name>
<sequence>MGKWSKTLPVDGFHPNFYTYCYEHGKSLPSNGSLIVGKRVLQGRGDTLECTRRFHVTSRAVGETIKEPQLDHRGVAADRLEQLGSFVCRAS</sequence>
<dbReference type="Proteomes" id="UP000499080">
    <property type="component" value="Unassembled WGS sequence"/>
</dbReference>
<gene>
    <name evidence="1" type="ORF">AVEN_28860_1</name>
</gene>